<feature type="transmembrane region" description="Helical" evidence="1">
    <location>
        <begin position="51"/>
        <end position="70"/>
    </location>
</feature>
<comment type="caution">
    <text evidence="2">The sequence shown here is derived from an EMBL/GenBank/DDBJ whole genome shotgun (WGS) entry which is preliminary data.</text>
</comment>
<name>A0ABQ4Q048_9BURK</name>
<proteinExistence type="predicted"/>
<keyword evidence="1" id="KW-0472">Membrane</keyword>
<organism evidence="2 3">
    <name type="scientific">Noviherbaspirillum aridicola</name>
    <dbReference type="NCBI Taxonomy" id="2849687"/>
    <lineage>
        <taxon>Bacteria</taxon>
        <taxon>Pseudomonadati</taxon>
        <taxon>Pseudomonadota</taxon>
        <taxon>Betaproteobacteria</taxon>
        <taxon>Burkholderiales</taxon>
        <taxon>Oxalobacteraceae</taxon>
        <taxon>Noviherbaspirillum</taxon>
    </lineage>
</organism>
<evidence type="ECO:0000313" key="2">
    <source>
        <dbReference type="EMBL" id="GIZ50489.1"/>
    </source>
</evidence>
<evidence type="ECO:0000256" key="1">
    <source>
        <dbReference type="SAM" id="Phobius"/>
    </source>
</evidence>
<feature type="transmembrane region" description="Helical" evidence="1">
    <location>
        <begin position="25"/>
        <end position="45"/>
    </location>
</feature>
<dbReference type="InterPro" id="IPR019253">
    <property type="entry name" value="DUF2244_TM"/>
</dbReference>
<keyword evidence="1" id="KW-0812">Transmembrane</keyword>
<dbReference type="Proteomes" id="UP000887222">
    <property type="component" value="Unassembled WGS sequence"/>
</dbReference>
<reference evidence="2 3" key="1">
    <citation type="journal article" date="2022" name="Int. J. Syst. Evol. Microbiol.">
        <title>Noviherbaspirillum aridicola sp. nov., isolated from an arid soil in Pakistan.</title>
        <authorList>
            <person name="Khan I.U."/>
            <person name="Saqib M."/>
            <person name="Amin A."/>
            <person name="Hussain F."/>
            <person name="Li L."/>
            <person name="Liu Y.H."/>
            <person name="Fang B.Z."/>
            <person name="Ahmed I."/>
            <person name="Li W.J."/>
        </authorList>
    </citation>
    <scope>NUCLEOTIDE SEQUENCE [LARGE SCALE GENOMIC DNA]</scope>
    <source>
        <strain evidence="2 3">NCCP-691</strain>
    </source>
</reference>
<sequence>MRREHAMEKQEWMLRRNCSLTPRQLGLAYGVLCCLSFVVAGIFVMMGAWQVIFFTLLELGAVAVAFLVYARHATDREHIALSPDCLLIERFDGTQVQRIRLDPVWARVAAPRGAQDLIRVRACGVEVEIGRHVTMARRRQIARELQQQVPSVAQLRHAA</sequence>
<keyword evidence="3" id="KW-1185">Reference proteome</keyword>
<protein>
    <recommendedName>
        <fullName evidence="4">DUF2244 domain-containing protein</fullName>
    </recommendedName>
</protein>
<evidence type="ECO:0008006" key="4">
    <source>
        <dbReference type="Google" id="ProtNLM"/>
    </source>
</evidence>
<dbReference type="EMBL" id="BPMK01000002">
    <property type="protein sequence ID" value="GIZ50489.1"/>
    <property type="molecule type" value="Genomic_DNA"/>
</dbReference>
<keyword evidence="1" id="KW-1133">Transmembrane helix</keyword>
<accession>A0ABQ4Q048</accession>
<dbReference type="Pfam" id="PF10003">
    <property type="entry name" value="DUF2244"/>
    <property type="match status" value="1"/>
</dbReference>
<gene>
    <name evidence="2" type="ORF">NCCP691_05030</name>
</gene>
<evidence type="ECO:0000313" key="3">
    <source>
        <dbReference type="Proteomes" id="UP000887222"/>
    </source>
</evidence>